<dbReference type="CDD" id="cd22657">
    <property type="entry name" value="ClyA_XaxA-like"/>
    <property type="match status" value="1"/>
</dbReference>
<name>A0A2A2PJA5_9PSED</name>
<dbReference type="NCBIfam" id="NF033928">
    <property type="entry name" value="alph_xenorhab_A"/>
    <property type="match status" value="1"/>
</dbReference>
<evidence type="ECO:0008006" key="4">
    <source>
        <dbReference type="Google" id="ProtNLM"/>
    </source>
</evidence>
<dbReference type="SUPFAM" id="SSF58100">
    <property type="entry name" value="Bacterial hemolysins"/>
    <property type="match status" value="1"/>
</dbReference>
<comment type="caution">
    <text evidence="2">The sequence shown here is derived from an EMBL/GenBank/DDBJ whole genome shotgun (WGS) entry which is preliminary data.</text>
</comment>
<accession>A0A2A2PJA5</accession>
<dbReference type="AlphaFoldDB" id="A0A2A2PJA5"/>
<evidence type="ECO:0000313" key="2">
    <source>
        <dbReference type="EMBL" id="PAW55517.1"/>
    </source>
</evidence>
<proteinExistence type="predicted"/>
<dbReference type="Proteomes" id="UP000217830">
    <property type="component" value="Unassembled WGS sequence"/>
</dbReference>
<evidence type="ECO:0000313" key="3">
    <source>
        <dbReference type="Proteomes" id="UP000217830"/>
    </source>
</evidence>
<keyword evidence="1" id="KW-0175">Coiled coil</keyword>
<dbReference type="EMBL" id="NRST01000001">
    <property type="protein sequence ID" value="PAW55517.1"/>
    <property type="molecule type" value="Genomic_DNA"/>
</dbReference>
<evidence type="ECO:0000256" key="1">
    <source>
        <dbReference type="SAM" id="Coils"/>
    </source>
</evidence>
<protein>
    <recommendedName>
        <fullName evidence="4">Toxin</fullName>
    </recommendedName>
</protein>
<organism evidence="2 3">
    <name type="scientific">Pseudomonas moraviensis</name>
    <dbReference type="NCBI Taxonomy" id="321662"/>
    <lineage>
        <taxon>Bacteria</taxon>
        <taxon>Pseudomonadati</taxon>
        <taxon>Pseudomonadota</taxon>
        <taxon>Gammaproteobacteria</taxon>
        <taxon>Pseudomonadales</taxon>
        <taxon>Pseudomonadaceae</taxon>
        <taxon>Pseudomonas</taxon>
    </lineage>
</organism>
<reference evidence="2 3" key="1">
    <citation type="submission" date="2017-08" db="EMBL/GenBank/DDBJ databases">
        <title>Draft Genome Sequence of Pseudomonas moraviensis TYU6, isolated from Taxus cuspidata by using PacBio Single-Molecule Real-Time Technology.</title>
        <authorList>
            <person name="Baek K.-H."/>
            <person name="Mishra A.K."/>
        </authorList>
    </citation>
    <scope>NUCLEOTIDE SEQUENCE [LARGE SCALE GENOMIC DNA]</scope>
    <source>
        <strain evidence="2 3">TYU6</strain>
    </source>
</reference>
<gene>
    <name evidence="2" type="ORF">CKQ80_09415</name>
</gene>
<dbReference type="RefSeq" id="WP_095667506.1">
    <property type="nucleotide sequence ID" value="NZ_NRSS01000004.1"/>
</dbReference>
<sequence>MQPSPNPLITKDDIRKIKNYISAAKALPRNVEDVERQLKTKHTGITGLELTDIVQLNHTIINNANSWIDIEYSMKRVAGSLSTFSEDLESFGQEIIDAIVTMPGYINYLGTIDSLSEEEITRLPPLEIGTAEKNRFGSIQESLAFIARSIGEKQLSSLDVSERLKYFRTDLNDNVAVSIGEKLRLASDAQLNRQLTELNASIDRANKLIQEKTRETAPDFFDHILGFFTAYQGGPLGSSVYYKTLELQQSTHLRPLIAQRDQLAEQIKQTNILAGTLLEFQSGLDSMSLYVEGAIQSTSQLETLWISITDYINASQNKVMGMHEFLTLRSFVSSFKIVIKNWKTVQANANQLIHAFD</sequence>
<keyword evidence="3" id="KW-1185">Reference proteome</keyword>
<dbReference type="Gene3D" id="1.20.1170.10">
    <property type="match status" value="1"/>
</dbReference>
<feature type="coiled-coil region" evidence="1">
    <location>
        <begin position="188"/>
        <end position="215"/>
    </location>
</feature>